<feature type="transmembrane region" description="Helical" evidence="1">
    <location>
        <begin position="141"/>
        <end position="160"/>
    </location>
</feature>
<keyword evidence="1" id="KW-0472">Membrane</keyword>
<dbReference type="InterPro" id="IPR004704">
    <property type="entry name" value="PTS_IID_man"/>
</dbReference>
<dbReference type="AlphaFoldDB" id="A0A173RGC6"/>
<dbReference type="InterPro" id="IPR050303">
    <property type="entry name" value="GatZ_KbaZ_carbometab"/>
</dbReference>
<feature type="transmembrane region" description="Helical" evidence="1">
    <location>
        <begin position="181"/>
        <end position="202"/>
    </location>
</feature>
<organism evidence="2 3">
    <name type="scientific">Anaerostipes hadrus</name>
    <dbReference type="NCBI Taxonomy" id="649756"/>
    <lineage>
        <taxon>Bacteria</taxon>
        <taxon>Bacillati</taxon>
        <taxon>Bacillota</taxon>
        <taxon>Clostridia</taxon>
        <taxon>Lachnospirales</taxon>
        <taxon>Lachnospiraceae</taxon>
        <taxon>Anaerostipes</taxon>
    </lineage>
</organism>
<gene>
    <name evidence="2" type="primary">manZ_2</name>
    <name evidence="2" type="ORF">ERS852425_00505</name>
</gene>
<keyword evidence="1" id="KW-1133">Transmembrane helix</keyword>
<accession>A0A173RGC6</accession>
<dbReference type="GO" id="GO:0009401">
    <property type="term" value="P:phosphoenolpyruvate-dependent sugar phosphotransferase system"/>
    <property type="evidence" value="ECO:0007669"/>
    <property type="project" value="InterPro"/>
</dbReference>
<dbReference type="GO" id="GO:0005886">
    <property type="term" value="C:plasma membrane"/>
    <property type="evidence" value="ECO:0007669"/>
    <property type="project" value="TreeGrafter"/>
</dbReference>
<sequence>MAAKKLSKKALNKSFWLWFHGHLTCFTYEHMQTFGYMCSMLPLIEELYDSKEEQKEALTTYSSFFNTEPQLGGSLVVGVTAGLEEARANGEEVDGDLINGIRAGLMGPLAGIGDSIVVGTLIPLLLGIALSMSTNGSPLGAVFYIVAWNLISVLGMRFLYYKGYNLGEKAVALVVGESAMAIREAIIMVGTIVIGAVAATWINITTSLVIVKKAAGTEGITLQSSLDGIYPKILNVVFVLLCWWLMSKKKMSPLATMAIMLAVAFVGVLVGFFNPGLSY</sequence>
<feature type="transmembrane region" description="Helical" evidence="1">
    <location>
        <begin position="109"/>
        <end position="129"/>
    </location>
</feature>
<dbReference type="PANTHER" id="PTHR32502">
    <property type="entry name" value="N-ACETYLGALACTOSAMINE PERMEASE II COMPONENT-RELATED"/>
    <property type="match status" value="1"/>
</dbReference>
<protein>
    <submittedName>
        <fullName evidence="2">PTS system mannose-specific EIID component</fullName>
    </submittedName>
</protein>
<feature type="transmembrane region" description="Helical" evidence="1">
    <location>
        <begin position="229"/>
        <end position="246"/>
    </location>
</feature>
<dbReference type="EMBL" id="CYXT01000002">
    <property type="protein sequence ID" value="CUM77020.1"/>
    <property type="molecule type" value="Genomic_DNA"/>
</dbReference>
<dbReference type="RefSeq" id="WP_044929573.1">
    <property type="nucleotide sequence ID" value="NZ_CYXT01000002.1"/>
</dbReference>
<keyword evidence="1" id="KW-0812">Transmembrane</keyword>
<feature type="transmembrane region" description="Helical" evidence="1">
    <location>
        <begin position="253"/>
        <end position="273"/>
    </location>
</feature>
<proteinExistence type="predicted"/>
<name>A0A173RGC6_ANAHA</name>
<dbReference type="Pfam" id="PF03613">
    <property type="entry name" value="EIID-AGA"/>
    <property type="match status" value="1"/>
</dbReference>
<dbReference type="PANTHER" id="PTHR32502:SF26">
    <property type="entry name" value="PHOSPHOTRANSFERASE SYSTEM SUGAR-SPECIFIC EIID COMPONENT"/>
    <property type="match status" value="1"/>
</dbReference>
<dbReference type="Proteomes" id="UP000095598">
    <property type="component" value="Unassembled WGS sequence"/>
</dbReference>
<evidence type="ECO:0000256" key="1">
    <source>
        <dbReference type="SAM" id="Phobius"/>
    </source>
</evidence>
<reference evidence="2 3" key="1">
    <citation type="submission" date="2015-09" db="EMBL/GenBank/DDBJ databases">
        <authorList>
            <consortium name="Pathogen Informatics"/>
        </authorList>
    </citation>
    <scope>NUCLEOTIDE SEQUENCE [LARGE SCALE GENOMIC DNA]</scope>
    <source>
        <strain evidence="2 3">2789STDY5608868</strain>
    </source>
</reference>
<evidence type="ECO:0000313" key="3">
    <source>
        <dbReference type="Proteomes" id="UP000095598"/>
    </source>
</evidence>
<evidence type="ECO:0000313" key="2">
    <source>
        <dbReference type="EMBL" id="CUM77020.1"/>
    </source>
</evidence>
<dbReference type="PROSITE" id="PS51108">
    <property type="entry name" value="PTS_EIID"/>
    <property type="match status" value="1"/>
</dbReference>